<dbReference type="Gene3D" id="1.10.510.10">
    <property type="entry name" value="Transferase(Phosphotransferase) domain 1"/>
    <property type="match status" value="1"/>
</dbReference>
<dbReference type="CDD" id="cd05121">
    <property type="entry name" value="ABC1_ADCK3-like"/>
    <property type="match status" value="1"/>
</dbReference>
<dbReference type="HOGENOM" id="CLU_006533_4_2_3"/>
<comment type="similarity">
    <text evidence="1">Belongs to the protein kinase superfamily. ADCK protein kinase family.</text>
</comment>
<keyword evidence="4" id="KW-1185">Reference proteome</keyword>
<gene>
    <name evidence="3" type="ORF">Cylst_0439</name>
</gene>
<keyword evidence="3" id="KW-0418">Kinase</keyword>
<dbReference type="PANTHER" id="PTHR10566:SF128">
    <property type="entry name" value="UBIB DOMAIN CONTAINING KINASE"/>
    <property type="match status" value="1"/>
</dbReference>
<dbReference type="PATRIC" id="fig|56107.3.peg.483"/>
<evidence type="ECO:0000313" key="3">
    <source>
        <dbReference type="EMBL" id="AFZ22786.1"/>
    </source>
</evidence>
<sequence length="601" mass="68601">MSQEIDKSVNFPVVEANKGVGQYQAAQLKQYNPDAIARYYRYRPWQAWGRMLRIIWSITGFILSLKWDEWQNQVEQNQGKRATHLREMLTRLGPTFIKVGQALSTRPDLIRKDFLEELIKLQDQLPPFDNDLAYQLIETELGRPIHESFSELSPKPVAAASLGQVYRGRLLSGEEVAVKVQRPNLRPVITRDLYLMRWAAGWLAPWLPLNLGHDLTLIVDEFGTKLFEEIDYINEGRNAEKFASNFRNDPQVKVPAIYWRYTNTRVLTLEWINGFKLTDTKSIREAGLDPEAIIQIGVTSGLQQLLEHGFFHADPHPGNLFAIADGRMAYIDFGMMDQLEETTKEALVDALVHLVNKDYTDLAEDFVKLGFLTPDTNICPIVPALEAVLGNAIGKNVKDFNFKTITDEFSELMYEYPFRVPAKFALIIRSLVTQEGIALSLNPNFKIVEVGYPYIARRLLTGESPALRRRLLNVLFKDGKFQWQRLENLIAIARTDGNFDVLPTAKMGLQFMLSEEGKFLRRQLVLALTEDDRLHTEEVQRLWNLVKDDLPANRLLDVAIGILTELSREGVAAILPKATSLVSFDGKQSLTQKLKEQMPKN</sequence>
<accession>K9WSN0</accession>
<dbReference type="GO" id="GO:0004672">
    <property type="term" value="F:protein kinase activity"/>
    <property type="evidence" value="ECO:0007669"/>
    <property type="project" value="InterPro"/>
</dbReference>
<dbReference type="eggNOG" id="COG0661">
    <property type="taxonomic scope" value="Bacteria"/>
</dbReference>
<organism evidence="3 4">
    <name type="scientific">Cylindrospermum stagnale PCC 7417</name>
    <dbReference type="NCBI Taxonomy" id="56107"/>
    <lineage>
        <taxon>Bacteria</taxon>
        <taxon>Bacillati</taxon>
        <taxon>Cyanobacteriota</taxon>
        <taxon>Cyanophyceae</taxon>
        <taxon>Nostocales</taxon>
        <taxon>Nostocaceae</taxon>
        <taxon>Cylindrospermum</taxon>
    </lineage>
</organism>
<dbReference type="Pfam" id="PF03109">
    <property type="entry name" value="ABC1"/>
    <property type="match status" value="1"/>
</dbReference>
<dbReference type="PANTHER" id="PTHR10566">
    <property type="entry name" value="CHAPERONE-ACTIVITY OF BC1 COMPLEX CABC1 -RELATED"/>
    <property type="match status" value="1"/>
</dbReference>
<dbReference type="KEGG" id="csg:Cylst_0439"/>
<dbReference type="InterPro" id="IPR000719">
    <property type="entry name" value="Prot_kinase_dom"/>
</dbReference>
<dbReference type="SUPFAM" id="SSF56112">
    <property type="entry name" value="Protein kinase-like (PK-like)"/>
    <property type="match status" value="1"/>
</dbReference>
<dbReference type="AlphaFoldDB" id="K9WSN0"/>
<dbReference type="InterPro" id="IPR004147">
    <property type="entry name" value="ABC1_dom"/>
</dbReference>
<keyword evidence="3" id="KW-0808">Transferase</keyword>
<dbReference type="PROSITE" id="PS50011">
    <property type="entry name" value="PROTEIN_KINASE_DOM"/>
    <property type="match status" value="1"/>
</dbReference>
<dbReference type="InterPro" id="IPR011009">
    <property type="entry name" value="Kinase-like_dom_sf"/>
</dbReference>
<evidence type="ECO:0000259" key="2">
    <source>
        <dbReference type="PROSITE" id="PS50011"/>
    </source>
</evidence>
<dbReference type="Proteomes" id="UP000010475">
    <property type="component" value="Chromosome"/>
</dbReference>
<dbReference type="GO" id="GO:0005524">
    <property type="term" value="F:ATP binding"/>
    <property type="evidence" value="ECO:0007669"/>
    <property type="project" value="InterPro"/>
</dbReference>
<proteinExistence type="inferred from homology"/>
<reference evidence="3 4" key="1">
    <citation type="submission" date="2012-06" db="EMBL/GenBank/DDBJ databases">
        <title>Finished chromosome of genome of Cylindrospermum stagnale PCC 7417.</title>
        <authorList>
            <consortium name="US DOE Joint Genome Institute"/>
            <person name="Gugger M."/>
            <person name="Coursin T."/>
            <person name="Rippka R."/>
            <person name="Tandeau De Marsac N."/>
            <person name="Huntemann M."/>
            <person name="Wei C.-L."/>
            <person name="Han J."/>
            <person name="Detter J.C."/>
            <person name="Han C."/>
            <person name="Tapia R."/>
            <person name="Chen A."/>
            <person name="Kyrpides N."/>
            <person name="Mavromatis K."/>
            <person name="Markowitz V."/>
            <person name="Szeto E."/>
            <person name="Ivanova N."/>
            <person name="Pagani I."/>
            <person name="Pati A."/>
            <person name="Goodwin L."/>
            <person name="Nordberg H.P."/>
            <person name="Cantor M.N."/>
            <person name="Hua S.X."/>
            <person name="Woyke T."/>
            <person name="Kerfeld C.A."/>
        </authorList>
    </citation>
    <scope>NUCLEOTIDE SEQUENCE [LARGE SCALE GENOMIC DNA]</scope>
    <source>
        <strain evidence="3 4">PCC 7417</strain>
    </source>
</reference>
<name>K9WSN0_9NOST</name>
<dbReference type="InterPro" id="IPR050154">
    <property type="entry name" value="UbiB_kinase"/>
</dbReference>
<evidence type="ECO:0000256" key="1">
    <source>
        <dbReference type="ARBA" id="ARBA00009670"/>
    </source>
</evidence>
<evidence type="ECO:0000313" key="4">
    <source>
        <dbReference type="Proteomes" id="UP000010475"/>
    </source>
</evidence>
<feature type="domain" description="Protein kinase" evidence="2">
    <location>
        <begin position="151"/>
        <end position="481"/>
    </location>
</feature>
<dbReference type="EMBL" id="CP003642">
    <property type="protein sequence ID" value="AFZ22786.1"/>
    <property type="molecule type" value="Genomic_DNA"/>
</dbReference>
<protein>
    <submittedName>
        <fullName evidence="3">Putative unusual protein kinase</fullName>
    </submittedName>
</protein>